<name>A0A1J1LSA9_9CYAN</name>
<proteinExistence type="inferred from homology"/>
<keyword evidence="4 15" id="KW-0378">Hydrolase</keyword>
<evidence type="ECO:0000256" key="11">
    <source>
        <dbReference type="ARBA" id="ARBA00044535"/>
    </source>
</evidence>
<reference evidence="16" key="1">
    <citation type="submission" date="2015-10" db="EMBL/GenBank/DDBJ databases">
        <authorList>
            <person name="Regsiter A."/>
            <person name="william w."/>
        </authorList>
    </citation>
    <scope>NUCLEOTIDE SEQUENCE [LARGE SCALE GENOMIC DNA]</scope>
</reference>
<keyword evidence="6" id="KW-0067">ATP-binding</keyword>
<dbReference type="Pfam" id="PF16124">
    <property type="entry name" value="RecQ_Zn_bind"/>
    <property type="match status" value="1"/>
</dbReference>
<evidence type="ECO:0000256" key="9">
    <source>
        <dbReference type="ARBA" id="ARBA00034617"/>
    </source>
</evidence>
<dbReference type="GO" id="GO:0005737">
    <property type="term" value="C:cytoplasm"/>
    <property type="evidence" value="ECO:0007669"/>
    <property type="project" value="TreeGrafter"/>
</dbReference>
<dbReference type="GO" id="GO:0009378">
    <property type="term" value="F:four-way junction helicase activity"/>
    <property type="evidence" value="ECO:0007669"/>
    <property type="project" value="TreeGrafter"/>
</dbReference>
<evidence type="ECO:0000313" key="16">
    <source>
        <dbReference type="Proteomes" id="UP000184315"/>
    </source>
</evidence>
<dbReference type="InterPro" id="IPR011545">
    <property type="entry name" value="DEAD/DEAH_box_helicase_dom"/>
</dbReference>
<feature type="domain" description="Helicase C-terminal" evidence="14">
    <location>
        <begin position="232"/>
        <end position="386"/>
    </location>
</feature>
<dbReference type="GO" id="GO:0006281">
    <property type="term" value="P:DNA repair"/>
    <property type="evidence" value="ECO:0007669"/>
    <property type="project" value="TreeGrafter"/>
</dbReference>
<comment type="catalytic activity">
    <reaction evidence="9">
        <text>Couples ATP hydrolysis with the unwinding of duplex DNA by translocating in the 3'-5' direction.</text>
        <dbReference type="EC" id="5.6.2.4"/>
    </reaction>
</comment>
<keyword evidence="3" id="KW-0547">Nucleotide-binding</keyword>
<evidence type="ECO:0000259" key="14">
    <source>
        <dbReference type="PROSITE" id="PS51194"/>
    </source>
</evidence>
<keyword evidence="7" id="KW-0238">DNA-binding</keyword>
<dbReference type="PROSITE" id="PS51194">
    <property type="entry name" value="HELICASE_CTER"/>
    <property type="match status" value="1"/>
</dbReference>
<dbReference type="GO" id="GO:0003677">
    <property type="term" value="F:DNA binding"/>
    <property type="evidence" value="ECO:0007669"/>
    <property type="project" value="UniProtKB-KW"/>
</dbReference>
<evidence type="ECO:0000256" key="2">
    <source>
        <dbReference type="ARBA" id="ARBA00022723"/>
    </source>
</evidence>
<evidence type="ECO:0000256" key="7">
    <source>
        <dbReference type="ARBA" id="ARBA00023125"/>
    </source>
</evidence>
<dbReference type="EC" id="5.6.2.4" evidence="10"/>
<evidence type="ECO:0000256" key="5">
    <source>
        <dbReference type="ARBA" id="ARBA00022806"/>
    </source>
</evidence>
<evidence type="ECO:0000256" key="4">
    <source>
        <dbReference type="ARBA" id="ARBA00022801"/>
    </source>
</evidence>
<dbReference type="PROSITE" id="PS51192">
    <property type="entry name" value="HELICASE_ATP_BIND_1"/>
    <property type="match status" value="1"/>
</dbReference>
<evidence type="ECO:0000259" key="13">
    <source>
        <dbReference type="PROSITE" id="PS51192"/>
    </source>
</evidence>
<evidence type="ECO:0000256" key="1">
    <source>
        <dbReference type="ARBA" id="ARBA00005446"/>
    </source>
</evidence>
<keyword evidence="8" id="KW-0413">Isomerase</keyword>
<dbReference type="Proteomes" id="UP000184315">
    <property type="component" value="Unassembled WGS sequence"/>
</dbReference>
<organism evidence="15 16">
    <name type="scientific">Planktothrix tepida PCC 9214</name>
    <dbReference type="NCBI Taxonomy" id="671072"/>
    <lineage>
        <taxon>Bacteria</taxon>
        <taxon>Bacillati</taxon>
        <taxon>Cyanobacteriota</taxon>
        <taxon>Cyanophyceae</taxon>
        <taxon>Oscillatoriophycideae</taxon>
        <taxon>Oscillatoriales</taxon>
        <taxon>Microcoleaceae</taxon>
        <taxon>Planktothrix</taxon>
    </lineage>
</organism>
<dbReference type="SMART" id="SM00490">
    <property type="entry name" value="HELICc"/>
    <property type="match status" value="1"/>
</dbReference>
<evidence type="ECO:0000256" key="6">
    <source>
        <dbReference type="ARBA" id="ARBA00022840"/>
    </source>
</evidence>
<dbReference type="Pfam" id="PF00271">
    <property type="entry name" value="Helicase_C"/>
    <property type="match status" value="1"/>
</dbReference>
<dbReference type="GO" id="GO:0005524">
    <property type="term" value="F:ATP binding"/>
    <property type="evidence" value="ECO:0007669"/>
    <property type="project" value="UniProtKB-KW"/>
</dbReference>
<comment type="similarity">
    <text evidence="1">Belongs to the helicase family. RecQ subfamily.</text>
</comment>
<dbReference type="NCBIfam" id="TIGR00614">
    <property type="entry name" value="recQ_fam"/>
    <property type="match status" value="1"/>
</dbReference>
<evidence type="ECO:0000256" key="10">
    <source>
        <dbReference type="ARBA" id="ARBA00034808"/>
    </source>
</evidence>
<dbReference type="InterPro" id="IPR001650">
    <property type="entry name" value="Helicase_C-like"/>
</dbReference>
<dbReference type="Pfam" id="PF00270">
    <property type="entry name" value="DEAD"/>
    <property type="match status" value="1"/>
</dbReference>
<dbReference type="AlphaFoldDB" id="A0A1J1LSA9"/>
<protein>
    <recommendedName>
        <fullName evidence="11">ATP-dependent DNA helicase RecQ</fullName>
        <ecNumber evidence="10">5.6.2.4</ecNumber>
    </recommendedName>
    <alternativeName>
        <fullName evidence="12">DNA 3'-5' helicase RecQ</fullName>
    </alternativeName>
</protein>
<keyword evidence="16" id="KW-1185">Reference proteome</keyword>
<dbReference type="RefSeq" id="WP_072720942.1">
    <property type="nucleotide sequence ID" value="NZ_LN889812.1"/>
</dbReference>
<keyword evidence="5 15" id="KW-0347">Helicase</keyword>
<feature type="domain" description="Helicase ATP-binding" evidence="13">
    <location>
        <begin position="31"/>
        <end position="208"/>
    </location>
</feature>
<dbReference type="Gene3D" id="3.40.50.300">
    <property type="entry name" value="P-loop containing nucleotide triphosphate hydrolases"/>
    <property type="match status" value="2"/>
</dbReference>
<dbReference type="STRING" id="671072.PL9214640440"/>
<dbReference type="InterPro" id="IPR032284">
    <property type="entry name" value="RecQ_Zn-bd"/>
</dbReference>
<accession>A0A1J1LSA9</accession>
<dbReference type="SMART" id="SM00487">
    <property type="entry name" value="DEXDc"/>
    <property type="match status" value="1"/>
</dbReference>
<dbReference type="GO" id="GO:0043590">
    <property type="term" value="C:bacterial nucleoid"/>
    <property type="evidence" value="ECO:0007669"/>
    <property type="project" value="TreeGrafter"/>
</dbReference>
<dbReference type="CDD" id="cd17920">
    <property type="entry name" value="DEXHc_RecQ"/>
    <property type="match status" value="1"/>
</dbReference>
<dbReference type="GO" id="GO:0016787">
    <property type="term" value="F:hydrolase activity"/>
    <property type="evidence" value="ECO:0007669"/>
    <property type="project" value="UniProtKB-KW"/>
</dbReference>
<dbReference type="GO" id="GO:0043138">
    <property type="term" value="F:3'-5' DNA helicase activity"/>
    <property type="evidence" value="ECO:0007669"/>
    <property type="project" value="UniProtKB-EC"/>
</dbReference>
<dbReference type="PANTHER" id="PTHR13710:SF105">
    <property type="entry name" value="ATP-DEPENDENT DNA HELICASE Q1"/>
    <property type="match status" value="1"/>
</dbReference>
<evidence type="ECO:0000256" key="12">
    <source>
        <dbReference type="ARBA" id="ARBA00044550"/>
    </source>
</evidence>
<dbReference type="InterPro" id="IPR004589">
    <property type="entry name" value="DNA_helicase_ATP-dep_RecQ"/>
</dbReference>
<dbReference type="InterPro" id="IPR014001">
    <property type="entry name" value="Helicase_ATP-bd"/>
</dbReference>
<dbReference type="EMBL" id="CZDF01000171">
    <property type="protein sequence ID" value="CUR34433.1"/>
    <property type="molecule type" value="Genomic_DNA"/>
</dbReference>
<dbReference type="GO" id="GO:0046872">
    <property type="term" value="F:metal ion binding"/>
    <property type="evidence" value="ECO:0007669"/>
    <property type="project" value="UniProtKB-KW"/>
</dbReference>
<sequence length="484" mass="55376">MQASTEWQQVKTAFKKIWGYDDFRPPQGEIIKSLLDYKDALIVMPTGGGKSICFQLPALLKTGLTLVISPLVALMENQVQELQELKLPAALIHSQLMPQQRRNTLRLVEQNQLRLLYLSPETLLSSPVWSVISQPQVQINGLILDEAHCLVQWGDTFRPAYRRLGAIRATLLKLKPTGTKIAIAAFTATADPDAQAIIKQVLNLKNPQQFLLSPYRSNLELNIKTVCTPRGRQQQLIQFIQPRKNQTGLIYARTRKDCEQLAQWLQTQNYSTVAYHAGLGSDERRKIEKDWLEENVKFVVCSSAFGMGINKSNVRWVAHFQAPFLLSEYIQEVGRAGRDGQPAIALTIISEPTGFFYPEDKQRQNYLKENLQKQYQAANQLIKKLPLRGNIETVSEQFNNSEIALSILHAQGRLIWRDPFHYEIQSKPAKSTLDLNHKAIQQMNQYLKTRQCRWQFLLQAFGFNLDQSFKRCGHCDRCKSPQKS</sequence>
<evidence type="ECO:0000313" key="15">
    <source>
        <dbReference type="EMBL" id="CUR34433.1"/>
    </source>
</evidence>
<dbReference type="GO" id="GO:0030894">
    <property type="term" value="C:replisome"/>
    <property type="evidence" value="ECO:0007669"/>
    <property type="project" value="TreeGrafter"/>
</dbReference>
<evidence type="ECO:0000256" key="8">
    <source>
        <dbReference type="ARBA" id="ARBA00023235"/>
    </source>
</evidence>
<keyword evidence="2" id="KW-0479">Metal-binding</keyword>
<dbReference type="SUPFAM" id="SSF52540">
    <property type="entry name" value="P-loop containing nucleoside triphosphate hydrolases"/>
    <property type="match status" value="1"/>
</dbReference>
<dbReference type="GO" id="GO:0006310">
    <property type="term" value="P:DNA recombination"/>
    <property type="evidence" value="ECO:0007669"/>
    <property type="project" value="InterPro"/>
</dbReference>
<dbReference type="InterPro" id="IPR027417">
    <property type="entry name" value="P-loop_NTPase"/>
</dbReference>
<gene>
    <name evidence="15" type="primary">recQ</name>
    <name evidence="15" type="ORF">PL9214640440</name>
</gene>
<dbReference type="OrthoDB" id="9763310at2"/>
<evidence type="ECO:0000256" key="3">
    <source>
        <dbReference type="ARBA" id="ARBA00022741"/>
    </source>
</evidence>
<dbReference type="PANTHER" id="PTHR13710">
    <property type="entry name" value="DNA HELICASE RECQ FAMILY MEMBER"/>
    <property type="match status" value="1"/>
</dbReference>